<dbReference type="InterPro" id="IPR006845">
    <property type="entry name" value="Pex_N"/>
</dbReference>
<evidence type="ECO:0000259" key="18">
    <source>
        <dbReference type="PROSITE" id="PS51762"/>
    </source>
</evidence>
<feature type="domain" description="WSC" evidence="17">
    <location>
        <begin position="832"/>
        <end position="922"/>
    </location>
</feature>
<dbReference type="PANTHER" id="PTHR12888:SF0">
    <property type="entry name" value="PEROXISOME ASSEMBLY PROTEIN 12"/>
    <property type="match status" value="1"/>
</dbReference>
<feature type="domain" description="GH16" evidence="18">
    <location>
        <begin position="435"/>
        <end position="683"/>
    </location>
</feature>
<dbReference type="PROSITE" id="PS51762">
    <property type="entry name" value="GH16_2"/>
    <property type="match status" value="1"/>
</dbReference>
<dbReference type="Pfam" id="PF01822">
    <property type="entry name" value="WSC"/>
    <property type="match status" value="1"/>
</dbReference>
<comment type="similarity">
    <text evidence="3">Belongs to the pex2/pex10/pex12 family.</text>
</comment>
<evidence type="ECO:0000256" key="16">
    <source>
        <dbReference type="SAM" id="MobiDB-lite"/>
    </source>
</evidence>
<dbReference type="Pfam" id="PF04757">
    <property type="entry name" value="Pex2_Pex12"/>
    <property type="match status" value="1"/>
</dbReference>
<sequence>MEFVSALRGSLDDQKPSLFDLLAEQQLNGLLPPTLRYLLTVATQRYPRYLLRILNSFDELHALAMLLVERHYLRTRGGSFTEHFYGLKREKALHAEIPRASAAAPAIVRDTLRLKSRDIWKNLAVVVLLPYLKRKLDEAYEINAPRALLGAAYTRLPANPSLSDRIRHAYRWFLTHIYPSVNAAYYMAILSFNLTYLFDSSKYHNPFLWLIGTRIRRMTAEDYRAIDALTAPRPTTGAPPGARSLFSPREMGPRLLNSLSVVLPMSIFALKFLEWWHASDFAKQLSRKATEALDLPPPVIAGLPEKKEKKQEQGEEQETRAPDAESAPIAAQSLLPIHTVSPPDDTSLCPICENNVETPTACQTGIVYCYSCIHRWLEGSHPRQETFMTDKEGRWESGIGRCAVTGRRVLGGTEGLRRIMVLATSYVGDAFLTGFNWFNGDDPSNGFVSYKNTSDAETLGLYEIRDSGTVILRVDHTNEYPLGTGRPSVRLESKVAYDNGLFIGDFAHMPPSSCGLWPAFWMYGPDWPNSGEIDIIEGANRATRNLISAHTSQGCTIPQSGIETLGEAISFDCTSPGNNNNAGCSFVPPETDMNTYGDTFNSAGGGVYAVEWTSEAIKIWHWPRGRIPQDITGKQPSPDTWGPPTALFGTSTCEPDRYFRQMSVVIQTNFCGDYAGPTWGSSGCRTPEFDTCEQYVSSQPEVFSNAFWEVNYIDVYQRSVSIPTTTVEPTTTTTIEITSTLTVTVQPLPPSSSPSLTTSGQGSTTLSLTSGSSSTETSLSQTLSTQNLTSVTATSSSTTQGSASSVSTLGTVSSSQPTATNGPGTDPINIGEYAYLGCFASENGFTTFDFAAAGPNMTPELCVETCTGRPYAAIHNDQCLCATTLDPRSRALADMSQCDIPCPGNPDQSCGGFLDRSVGGFSVTPARLLRRQDRPASDYLVSLYGVVGGGGEIPPPAPPLGEGSHWQGGNGSGGLPGGWTIITVPYVSVCPTDPARLITTEYCITLTLGPCDGGCDRPPVPSMTTITELCEECGPGGESNVTLTIPEDIVGPTAQPSPPPPPPPPPPPAPSRNQEPPIQGPGIDIRPSVPTSTPTGAVQSESSAALSVGVAILLPIAVTVMRLIL</sequence>
<comment type="subunit">
    <text evidence="15">Component of the PEX2-PEX10-PEX12 retrotranslocation channel, composed of PEX2, PEX10 and PEX12.</text>
</comment>
<evidence type="ECO:0000256" key="10">
    <source>
        <dbReference type="ARBA" id="ARBA00022927"/>
    </source>
</evidence>
<feature type="compositionally biased region" description="Pro residues" evidence="16">
    <location>
        <begin position="1055"/>
        <end position="1070"/>
    </location>
</feature>
<dbReference type="GO" id="GO:0004842">
    <property type="term" value="F:ubiquitin-protein transferase activity"/>
    <property type="evidence" value="ECO:0007669"/>
    <property type="project" value="TreeGrafter"/>
</dbReference>
<keyword evidence="10" id="KW-0653">Protein transport</keyword>
<evidence type="ECO:0000256" key="3">
    <source>
        <dbReference type="ARBA" id="ARBA00008704"/>
    </source>
</evidence>
<keyword evidence="13" id="KW-0576">Peroxisome</keyword>
<feature type="compositionally biased region" description="Basic and acidic residues" evidence="16">
    <location>
        <begin position="304"/>
        <end position="323"/>
    </location>
</feature>
<evidence type="ECO:0000256" key="1">
    <source>
        <dbReference type="ARBA" id="ARBA00004585"/>
    </source>
</evidence>
<dbReference type="InterPro" id="IPR013083">
    <property type="entry name" value="Znf_RING/FYVE/PHD"/>
</dbReference>
<evidence type="ECO:0000256" key="7">
    <source>
        <dbReference type="ARBA" id="ARBA00022723"/>
    </source>
</evidence>
<proteinExistence type="inferred from homology"/>
<feature type="compositionally biased region" description="Polar residues" evidence="16">
    <location>
        <begin position="1089"/>
        <end position="1100"/>
    </location>
</feature>
<evidence type="ECO:0000256" key="11">
    <source>
        <dbReference type="ARBA" id="ARBA00022989"/>
    </source>
</evidence>
<protein>
    <recommendedName>
        <fullName evidence="4">Peroxisome assembly protein 12</fullName>
    </recommendedName>
    <alternativeName>
        <fullName evidence="14">Peroxin-12</fullName>
    </alternativeName>
</protein>
<dbReference type="GO" id="GO:0008270">
    <property type="term" value="F:zinc ion binding"/>
    <property type="evidence" value="ECO:0007669"/>
    <property type="project" value="UniProtKB-KW"/>
</dbReference>
<keyword evidence="7" id="KW-0479">Metal-binding</keyword>
<dbReference type="SUPFAM" id="SSF57850">
    <property type="entry name" value="RING/U-box"/>
    <property type="match status" value="1"/>
</dbReference>
<keyword evidence="12" id="KW-0472">Membrane</keyword>
<evidence type="ECO:0000256" key="13">
    <source>
        <dbReference type="ARBA" id="ARBA00023140"/>
    </source>
</evidence>
<keyword evidence="11" id="KW-1133">Transmembrane helix</keyword>
<dbReference type="AlphaFoldDB" id="A0A9P8VD21"/>
<dbReference type="InterPro" id="IPR000757">
    <property type="entry name" value="Beta-glucanase-like"/>
</dbReference>
<comment type="subcellular location">
    <subcellularLocation>
        <location evidence="1">Peroxisome membrane</location>
        <topology evidence="1">Multi-pass membrane protein</topology>
    </subcellularLocation>
</comment>
<evidence type="ECO:0000259" key="17">
    <source>
        <dbReference type="PROSITE" id="PS51212"/>
    </source>
</evidence>
<dbReference type="GO" id="GO:0005975">
    <property type="term" value="P:carbohydrate metabolic process"/>
    <property type="evidence" value="ECO:0007669"/>
    <property type="project" value="InterPro"/>
</dbReference>
<feature type="compositionally biased region" description="Low complexity" evidence="16">
    <location>
        <begin position="753"/>
        <end position="815"/>
    </location>
</feature>
<keyword evidence="6" id="KW-0812">Transmembrane</keyword>
<dbReference type="OrthoDB" id="107372at2759"/>
<accession>A0A9P8VD21</accession>
<keyword evidence="8" id="KW-0863">Zinc-finger</keyword>
<evidence type="ECO:0000256" key="4">
    <source>
        <dbReference type="ARBA" id="ARBA00018980"/>
    </source>
</evidence>
<dbReference type="SMART" id="SM00321">
    <property type="entry name" value="WSC"/>
    <property type="match status" value="1"/>
</dbReference>
<evidence type="ECO:0000256" key="8">
    <source>
        <dbReference type="ARBA" id="ARBA00022771"/>
    </source>
</evidence>
<dbReference type="InterPro" id="IPR002889">
    <property type="entry name" value="WSC_carb-bd"/>
</dbReference>
<feature type="region of interest" description="Disordered" evidence="16">
    <location>
        <begin position="1048"/>
        <end position="1100"/>
    </location>
</feature>
<evidence type="ECO:0000256" key="6">
    <source>
        <dbReference type="ARBA" id="ARBA00022692"/>
    </source>
</evidence>
<evidence type="ECO:0000256" key="5">
    <source>
        <dbReference type="ARBA" id="ARBA00022448"/>
    </source>
</evidence>
<dbReference type="GO" id="GO:0004553">
    <property type="term" value="F:hydrolase activity, hydrolyzing O-glycosyl compounds"/>
    <property type="evidence" value="ECO:0007669"/>
    <property type="project" value="InterPro"/>
</dbReference>
<feature type="region of interest" description="Disordered" evidence="16">
    <location>
        <begin position="745"/>
        <end position="826"/>
    </location>
</feature>
<dbReference type="GO" id="GO:0005778">
    <property type="term" value="C:peroxisomal membrane"/>
    <property type="evidence" value="ECO:0007669"/>
    <property type="project" value="UniProtKB-SubCell"/>
</dbReference>
<feature type="region of interest" description="Disordered" evidence="16">
    <location>
        <begin position="296"/>
        <end position="327"/>
    </location>
</feature>
<evidence type="ECO:0000313" key="19">
    <source>
        <dbReference type="EMBL" id="KAH6687998.1"/>
    </source>
</evidence>
<name>A0A9P8VD21_9PEZI</name>
<evidence type="ECO:0000256" key="12">
    <source>
        <dbReference type="ARBA" id="ARBA00023136"/>
    </source>
</evidence>
<dbReference type="PROSITE" id="PS51212">
    <property type="entry name" value="WSC"/>
    <property type="match status" value="1"/>
</dbReference>
<organism evidence="19 20">
    <name type="scientific">Plectosphaerella plurivora</name>
    <dbReference type="NCBI Taxonomy" id="936078"/>
    <lineage>
        <taxon>Eukaryota</taxon>
        <taxon>Fungi</taxon>
        <taxon>Dikarya</taxon>
        <taxon>Ascomycota</taxon>
        <taxon>Pezizomycotina</taxon>
        <taxon>Sordariomycetes</taxon>
        <taxon>Hypocreomycetidae</taxon>
        <taxon>Glomerellales</taxon>
        <taxon>Plectosphaerellaceae</taxon>
        <taxon>Plectosphaerella</taxon>
    </lineage>
</organism>
<dbReference type="CDD" id="cd02181">
    <property type="entry name" value="GH16_fungal_Lam16A_glucanase"/>
    <property type="match status" value="1"/>
</dbReference>
<dbReference type="PANTHER" id="PTHR12888">
    <property type="entry name" value="PEROXISOME ASSEMBLY PROTEIN 12 PEROXIN-12"/>
    <property type="match status" value="1"/>
</dbReference>
<dbReference type="SUPFAM" id="SSF49899">
    <property type="entry name" value="Concanavalin A-like lectins/glucanases"/>
    <property type="match status" value="1"/>
</dbReference>
<dbReference type="Pfam" id="PF26113">
    <property type="entry name" value="GH16_XgeA"/>
    <property type="match status" value="1"/>
</dbReference>
<reference evidence="19" key="1">
    <citation type="journal article" date="2021" name="Nat. Commun.">
        <title>Genetic determinants of endophytism in the Arabidopsis root mycobiome.</title>
        <authorList>
            <person name="Mesny F."/>
            <person name="Miyauchi S."/>
            <person name="Thiergart T."/>
            <person name="Pickel B."/>
            <person name="Atanasova L."/>
            <person name="Karlsson M."/>
            <person name="Huettel B."/>
            <person name="Barry K.W."/>
            <person name="Haridas S."/>
            <person name="Chen C."/>
            <person name="Bauer D."/>
            <person name="Andreopoulos W."/>
            <person name="Pangilinan J."/>
            <person name="LaButti K."/>
            <person name="Riley R."/>
            <person name="Lipzen A."/>
            <person name="Clum A."/>
            <person name="Drula E."/>
            <person name="Henrissat B."/>
            <person name="Kohler A."/>
            <person name="Grigoriev I.V."/>
            <person name="Martin F.M."/>
            <person name="Hacquard S."/>
        </authorList>
    </citation>
    <scope>NUCLEOTIDE SEQUENCE</scope>
    <source>
        <strain evidence="19">MPI-SDFR-AT-0117</strain>
    </source>
</reference>
<keyword evidence="9" id="KW-0862">Zinc</keyword>
<dbReference type="InterPro" id="IPR013320">
    <property type="entry name" value="ConA-like_dom_sf"/>
</dbReference>
<dbReference type="EMBL" id="JAGSXJ010000010">
    <property type="protein sequence ID" value="KAH6687998.1"/>
    <property type="molecule type" value="Genomic_DNA"/>
</dbReference>
<evidence type="ECO:0000256" key="9">
    <source>
        <dbReference type="ARBA" id="ARBA00022833"/>
    </source>
</evidence>
<evidence type="ECO:0000256" key="15">
    <source>
        <dbReference type="ARBA" id="ARBA00034505"/>
    </source>
</evidence>
<dbReference type="Gene3D" id="3.30.40.10">
    <property type="entry name" value="Zinc/RING finger domain, C3HC4 (zinc finger)"/>
    <property type="match status" value="1"/>
</dbReference>
<comment type="caution">
    <text evidence="19">The sequence shown here is derived from an EMBL/GenBank/DDBJ whole genome shotgun (WGS) entry which is preliminary data.</text>
</comment>
<dbReference type="GO" id="GO:0006513">
    <property type="term" value="P:protein monoubiquitination"/>
    <property type="evidence" value="ECO:0007669"/>
    <property type="project" value="TreeGrafter"/>
</dbReference>
<dbReference type="GO" id="GO:0016562">
    <property type="term" value="P:protein import into peroxisome matrix, receptor recycling"/>
    <property type="evidence" value="ECO:0007669"/>
    <property type="project" value="UniProtKB-ARBA"/>
</dbReference>
<evidence type="ECO:0000256" key="14">
    <source>
        <dbReference type="ARBA" id="ARBA00029692"/>
    </source>
</evidence>
<dbReference type="Proteomes" id="UP000770015">
    <property type="component" value="Unassembled WGS sequence"/>
</dbReference>
<keyword evidence="5" id="KW-0813">Transport</keyword>
<evidence type="ECO:0000256" key="2">
    <source>
        <dbReference type="ARBA" id="ARBA00004906"/>
    </source>
</evidence>
<dbReference type="Gene3D" id="2.60.120.200">
    <property type="match status" value="1"/>
</dbReference>
<gene>
    <name evidence="19" type="ORF">F5X68DRAFT_261306</name>
</gene>
<dbReference type="GO" id="GO:1990429">
    <property type="term" value="C:peroxisomal importomer complex"/>
    <property type="evidence" value="ECO:0007669"/>
    <property type="project" value="TreeGrafter"/>
</dbReference>
<comment type="pathway">
    <text evidence="2">Protein modification; protein ubiquitination.</text>
</comment>
<evidence type="ECO:0000313" key="20">
    <source>
        <dbReference type="Proteomes" id="UP000770015"/>
    </source>
</evidence>
<keyword evidence="20" id="KW-1185">Reference proteome</keyword>
<dbReference type="InterPro" id="IPR017375">
    <property type="entry name" value="PEX12"/>
</dbReference>